<evidence type="ECO:0000313" key="1">
    <source>
        <dbReference type="EMBL" id="JAD68325.1"/>
    </source>
</evidence>
<sequence length="42" mass="4866">MAKIQGLQNGETYSNRYKQTSRYLKSDEITIASLSTWKKVAR</sequence>
<protein>
    <submittedName>
        <fullName evidence="1">Uncharacterized protein</fullName>
    </submittedName>
</protein>
<dbReference type="EMBL" id="GBRH01229570">
    <property type="protein sequence ID" value="JAD68325.1"/>
    <property type="molecule type" value="Transcribed_RNA"/>
</dbReference>
<reference evidence="1" key="2">
    <citation type="journal article" date="2015" name="Data Brief">
        <title>Shoot transcriptome of the giant reed, Arundo donax.</title>
        <authorList>
            <person name="Barrero R.A."/>
            <person name="Guerrero F.D."/>
            <person name="Moolhuijzen P."/>
            <person name="Goolsby J.A."/>
            <person name="Tidwell J."/>
            <person name="Bellgard S.E."/>
            <person name="Bellgard M.I."/>
        </authorList>
    </citation>
    <scope>NUCLEOTIDE SEQUENCE</scope>
    <source>
        <tissue evidence="1">Shoot tissue taken approximately 20 cm above the soil surface</tissue>
    </source>
</reference>
<reference evidence="1" key="1">
    <citation type="submission" date="2014-09" db="EMBL/GenBank/DDBJ databases">
        <authorList>
            <person name="Magalhaes I.L.F."/>
            <person name="Oliveira U."/>
            <person name="Santos F.R."/>
            <person name="Vidigal T.H.D.A."/>
            <person name="Brescovit A.D."/>
            <person name="Santos A.J."/>
        </authorList>
    </citation>
    <scope>NUCLEOTIDE SEQUENCE</scope>
    <source>
        <tissue evidence="1">Shoot tissue taken approximately 20 cm above the soil surface</tissue>
    </source>
</reference>
<dbReference type="AlphaFoldDB" id="A0A0A9C4K5"/>
<accession>A0A0A9C4K5</accession>
<name>A0A0A9C4K5_ARUDO</name>
<organism evidence="1">
    <name type="scientific">Arundo donax</name>
    <name type="common">Giant reed</name>
    <name type="synonym">Donax arundinaceus</name>
    <dbReference type="NCBI Taxonomy" id="35708"/>
    <lineage>
        <taxon>Eukaryota</taxon>
        <taxon>Viridiplantae</taxon>
        <taxon>Streptophyta</taxon>
        <taxon>Embryophyta</taxon>
        <taxon>Tracheophyta</taxon>
        <taxon>Spermatophyta</taxon>
        <taxon>Magnoliopsida</taxon>
        <taxon>Liliopsida</taxon>
        <taxon>Poales</taxon>
        <taxon>Poaceae</taxon>
        <taxon>PACMAD clade</taxon>
        <taxon>Arundinoideae</taxon>
        <taxon>Arundineae</taxon>
        <taxon>Arundo</taxon>
    </lineage>
</organism>
<proteinExistence type="predicted"/>